<evidence type="ECO:0000256" key="5">
    <source>
        <dbReference type="SAM" id="Phobius"/>
    </source>
</evidence>
<proteinExistence type="predicted"/>
<evidence type="ECO:0000256" key="4">
    <source>
        <dbReference type="ARBA" id="ARBA00023136"/>
    </source>
</evidence>
<sequence>MDIVLETLDYYVLDYTYAKLLPKDVSTNYLSSILNNSTIVQNLLENDQYKLINDFTNQFTNQLTSGDKDVYGNIPQWFDTTIYTSSSILPRSSMIRQSISVFFILWVFGLLLYLGTATFSYIFIFDKKVFNHPRYLKNQVSLEIKQALGAIPIMAALTVPWFLLELKGYSKLYWDINDANGGMKSIWLQYPCFIMFTDFLLYLTHRWLHWPKVYKMLHKPHHKWLVTTPFASHAFHPIDGYFQSLPYHIYPFLFPLHKANYLLLFTFVSIWSVLIHDGEYVSNNPVINGAACHTVHHLYFNYNYGQFTTLWDRIGFSYRKPEFELFDKKTKHSKETWDSQISKMERIKEIVEGDEDDRIYISDVNTKKHK</sequence>
<dbReference type="Pfam" id="PF04116">
    <property type="entry name" value="FA_hydroxylase"/>
    <property type="match status" value="1"/>
</dbReference>
<dbReference type="GO" id="GO:0008610">
    <property type="term" value="P:lipid biosynthetic process"/>
    <property type="evidence" value="ECO:0007669"/>
    <property type="project" value="InterPro"/>
</dbReference>
<comment type="subcellular location">
    <subcellularLocation>
        <location evidence="1">Membrane</location>
    </subcellularLocation>
</comment>
<dbReference type="PANTHER" id="PTHR11863">
    <property type="entry name" value="STEROL DESATURASE"/>
    <property type="match status" value="1"/>
</dbReference>
<reference evidence="7 8" key="1">
    <citation type="journal article" date="2012" name="Eukaryot. Cell">
        <title>Draft genome sequence of Wickerhamomyces ciferrii NRRL Y-1031 F-60-10.</title>
        <authorList>
            <person name="Schneider J."/>
            <person name="Andrea H."/>
            <person name="Blom J."/>
            <person name="Jaenicke S."/>
            <person name="Ruckert C."/>
            <person name="Schorsch C."/>
            <person name="Szczepanowski R."/>
            <person name="Farwick M."/>
            <person name="Goesmann A."/>
            <person name="Puhler A."/>
            <person name="Schaffer S."/>
            <person name="Tauch A."/>
            <person name="Kohler T."/>
            <person name="Brinkrolf K."/>
        </authorList>
    </citation>
    <scope>NUCLEOTIDE SEQUENCE [LARGE SCALE GENOMIC DNA]</scope>
    <source>
        <strain evidence="8">ATCC 14091 / BCRC 22168 / CBS 111 / JCM 3599 / NBRC 0793 / NRRL Y-1031 F-60-10</strain>
    </source>
</reference>
<gene>
    <name evidence="7" type="ORF">BN7_1651</name>
</gene>
<feature type="transmembrane region" description="Helical" evidence="5">
    <location>
        <begin position="185"/>
        <end position="204"/>
    </location>
</feature>
<feature type="domain" description="Fatty acid hydroxylase" evidence="6">
    <location>
        <begin position="192"/>
        <end position="314"/>
    </location>
</feature>
<keyword evidence="4 5" id="KW-0472">Membrane</keyword>
<keyword evidence="7" id="KW-0560">Oxidoreductase</keyword>
<accession>K0KLV4</accession>
<protein>
    <submittedName>
        <fullName evidence="7">C-5 sterol desaturase</fullName>
        <ecNumber evidence="7">1.3.3.-</ecNumber>
    </submittedName>
</protein>
<dbReference type="Proteomes" id="UP000009328">
    <property type="component" value="Unassembled WGS sequence"/>
</dbReference>
<comment type="caution">
    <text evidence="7">The sequence shown here is derived from an EMBL/GenBank/DDBJ whole genome shotgun (WGS) entry which is preliminary data.</text>
</comment>
<dbReference type="HOGENOM" id="CLU_047036_3_0_1"/>
<evidence type="ECO:0000313" key="7">
    <source>
        <dbReference type="EMBL" id="CCH42108.1"/>
    </source>
</evidence>
<dbReference type="GO" id="GO:0016020">
    <property type="term" value="C:membrane"/>
    <property type="evidence" value="ECO:0007669"/>
    <property type="project" value="UniProtKB-SubCell"/>
</dbReference>
<dbReference type="GO" id="GO:0016491">
    <property type="term" value="F:oxidoreductase activity"/>
    <property type="evidence" value="ECO:0007669"/>
    <property type="project" value="UniProtKB-KW"/>
</dbReference>
<evidence type="ECO:0000256" key="2">
    <source>
        <dbReference type="ARBA" id="ARBA00022692"/>
    </source>
</evidence>
<dbReference type="InterPro" id="IPR006694">
    <property type="entry name" value="Fatty_acid_hydroxylase"/>
</dbReference>
<dbReference type="STRING" id="1206466.K0KLV4"/>
<feature type="transmembrane region" description="Helical" evidence="5">
    <location>
        <begin position="144"/>
        <end position="164"/>
    </location>
</feature>
<keyword evidence="2 5" id="KW-0812">Transmembrane</keyword>
<dbReference type="FunCoup" id="K0KLV4">
    <property type="interactions" value="203"/>
</dbReference>
<feature type="transmembrane region" description="Helical" evidence="5">
    <location>
        <begin position="259"/>
        <end position="275"/>
    </location>
</feature>
<evidence type="ECO:0000256" key="3">
    <source>
        <dbReference type="ARBA" id="ARBA00022989"/>
    </source>
</evidence>
<keyword evidence="8" id="KW-1185">Reference proteome</keyword>
<dbReference type="eggNOG" id="KOG0872">
    <property type="taxonomic scope" value="Eukaryota"/>
</dbReference>
<dbReference type="EMBL" id="CAIF01000037">
    <property type="protein sequence ID" value="CCH42108.1"/>
    <property type="molecule type" value="Genomic_DNA"/>
</dbReference>
<dbReference type="EC" id="1.3.3.-" evidence="7"/>
<dbReference type="AlphaFoldDB" id="K0KLV4"/>
<evidence type="ECO:0000259" key="6">
    <source>
        <dbReference type="Pfam" id="PF04116"/>
    </source>
</evidence>
<name>K0KLV4_WICCF</name>
<dbReference type="InParanoid" id="K0KLV4"/>
<organism evidence="7 8">
    <name type="scientific">Wickerhamomyces ciferrii (strain ATCC 14091 / BCRC 22168 / CBS 111 / JCM 3599 / NBRC 0793 / NRRL Y-1031 F-60-10)</name>
    <name type="common">Yeast</name>
    <name type="synonym">Pichia ciferrii</name>
    <dbReference type="NCBI Taxonomy" id="1206466"/>
    <lineage>
        <taxon>Eukaryota</taxon>
        <taxon>Fungi</taxon>
        <taxon>Dikarya</taxon>
        <taxon>Ascomycota</taxon>
        <taxon>Saccharomycotina</taxon>
        <taxon>Saccharomycetes</taxon>
        <taxon>Phaffomycetales</taxon>
        <taxon>Wickerhamomycetaceae</taxon>
        <taxon>Wickerhamomyces</taxon>
    </lineage>
</organism>
<keyword evidence="3 5" id="KW-1133">Transmembrane helix</keyword>
<dbReference type="InterPro" id="IPR050307">
    <property type="entry name" value="Sterol_Desaturase_Related"/>
</dbReference>
<dbReference type="GO" id="GO:0005506">
    <property type="term" value="F:iron ion binding"/>
    <property type="evidence" value="ECO:0007669"/>
    <property type="project" value="InterPro"/>
</dbReference>
<evidence type="ECO:0000313" key="8">
    <source>
        <dbReference type="Proteomes" id="UP000009328"/>
    </source>
</evidence>
<evidence type="ECO:0000256" key="1">
    <source>
        <dbReference type="ARBA" id="ARBA00004370"/>
    </source>
</evidence>
<feature type="transmembrane region" description="Helical" evidence="5">
    <location>
        <begin position="101"/>
        <end position="124"/>
    </location>
</feature>